<protein>
    <submittedName>
        <fullName evidence="5">Uncharacterized protein LOC115889623</fullName>
    </submittedName>
</protein>
<feature type="compositionally biased region" description="Polar residues" evidence="2">
    <location>
        <begin position="183"/>
        <end position="200"/>
    </location>
</feature>
<dbReference type="InterPro" id="IPR046378">
    <property type="entry name" value="DAXX_histone-bd"/>
</dbReference>
<name>A0A6J2YQI0_SITOR</name>
<accession>A0A6J2YQI0</accession>
<feature type="coiled-coil region" evidence="1">
    <location>
        <begin position="380"/>
        <end position="407"/>
    </location>
</feature>
<dbReference type="RefSeq" id="XP_030765534.1">
    <property type="nucleotide sequence ID" value="XM_030909674.1"/>
</dbReference>
<dbReference type="Proteomes" id="UP000504635">
    <property type="component" value="Unplaced"/>
</dbReference>
<feature type="domain" description="Daxx histone-binding" evidence="3">
    <location>
        <begin position="484"/>
        <end position="564"/>
    </location>
</feature>
<evidence type="ECO:0000256" key="1">
    <source>
        <dbReference type="SAM" id="Coils"/>
    </source>
</evidence>
<keyword evidence="4" id="KW-1185">Reference proteome</keyword>
<feature type="compositionally biased region" description="Polar residues" evidence="2">
    <location>
        <begin position="133"/>
        <end position="171"/>
    </location>
</feature>
<evidence type="ECO:0000259" key="3">
    <source>
        <dbReference type="Pfam" id="PF20920"/>
    </source>
</evidence>
<feature type="region of interest" description="Disordered" evidence="2">
    <location>
        <begin position="1"/>
        <end position="254"/>
    </location>
</feature>
<evidence type="ECO:0000313" key="5">
    <source>
        <dbReference type="RefSeq" id="XP_030765534.1"/>
    </source>
</evidence>
<dbReference type="OrthoDB" id="7492809at2759"/>
<dbReference type="Pfam" id="PF20920">
    <property type="entry name" value="DAXX_hist_bd"/>
    <property type="match status" value="1"/>
</dbReference>
<evidence type="ECO:0000313" key="4">
    <source>
        <dbReference type="Proteomes" id="UP000504635"/>
    </source>
</evidence>
<reference evidence="5" key="1">
    <citation type="submission" date="2025-08" db="UniProtKB">
        <authorList>
            <consortium name="RefSeq"/>
        </authorList>
    </citation>
    <scope>IDENTIFICATION</scope>
    <source>
        <tissue evidence="5">Gonads</tissue>
    </source>
</reference>
<dbReference type="GeneID" id="115889623"/>
<keyword evidence="1" id="KW-0175">Coiled coil</keyword>
<dbReference type="InterPro" id="IPR046426">
    <property type="entry name" value="DAXX_histone-bd_sf"/>
</dbReference>
<dbReference type="InParanoid" id="A0A6J2YQI0"/>
<organism evidence="4 5">
    <name type="scientific">Sitophilus oryzae</name>
    <name type="common">Rice weevil</name>
    <name type="synonym">Curculio oryzae</name>
    <dbReference type="NCBI Taxonomy" id="7048"/>
    <lineage>
        <taxon>Eukaryota</taxon>
        <taxon>Metazoa</taxon>
        <taxon>Ecdysozoa</taxon>
        <taxon>Arthropoda</taxon>
        <taxon>Hexapoda</taxon>
        <taxon>Insecta</taxon>
        <taxon>Pterygota</taxon>
        <taxon>Neoptera</taxon>
        <taxon>Endopterygota</taxon>
        <taxon>Coleoptera</taxon>
        <taxon>Polyphaga</taxon>
        <taxon>Cucujiformia</taxon>
        <taxon>Curculionidae</taxon>
        <taxon>Dryophthorinae</taxon>
        <taxon>Sitophilus</taxon>
    </lineage>
</organism>
<feature type="region of interest" description="Disordered" evidence="2">
    <location>
        <begin position="570"/>
        <end position="604"/>
    </location>
</feature>
<feature type="compositionally biased region" description="Acidic residues" evidence="2">
    <location>
        <begin position="241"/>
        <end position="254"/>
    </location>
</feature>
<dbReference type="GO" id="GO:0042393">
    <property type="term" value="F:histone binding"/>
    <property type="evidence" value="ECO:0007669"/>
    <property type="project" value="InterPro"/>
</dbReference>
<feature type="compositionally biased region" description="Acidic residues" evidence="2">
    <location>
        <begin position="217"/>
        <end position="227"/>
    </location>
</feature>
<sequence>MPDVIISLTSSDEEENIEPPPPKKSKPTLFLSECTLTVVSGNKKKKKPTSENITTVTLDSDDDDSLGKGVTKVSNETELIPRSKQNDTSKSVNNVDLTILSDDEDIPPANESTLPSNTTENGENENSNNNETLKVSDTVSIPDSDSETEAVNGTECNNKSSPDSKNESIIVNDSEEETEKENPSLNQITEKITDSVSNPEDAQEAPLDDTQKTPPDDAQETPPDDAQEIPSGDAQQTPPDDAQETPSDDAQETAVDDTQKIALDDGIPETPPESSDETDPKSLFNKFLKLVEEKIADSQYVEALPKKLPIIKKYFDKSKDYVNENSFKTLLTDSVQSISKAKNSNGTNLAIVAFHKICKILKANIAQTTIIVEEENLPKVKMLERTIALLKKRIKKLETTEVNFEEDNNSAYIQLDRYQNRLNKVYKKYCQYIKRNPYSGRATHDKITFVTSNYNEINQAISKKYNNSLHFPNYYELEQFIKKTVTKHKLNLNDDEVKVESRKCLKTLGSILQKKRRQDLYDSHLDFIEFSEDPATKDPSLESVLKKSLVEGEQKIKELCQKYVDMAERGEDKVSTDQGSHSESEEKKNEKSDHEDINKIENST</sequence>
<dbReference type="Gene3D" id="1.20.58.2170">
    <property type="match status" value="1"/>
</dbReference>
<feature type="compositionally biased region" description="Low complexity" evidence="2">
    <location>
        <begin position="116"/>
        <end position="132"/>
    </location>
</feature>
<gene>
    <name evidence="5" type="primary">LOC115889623</name>
</gene>
<dbReference type="KEGG" id="soy:115889623"/>
<dbReference type="AlphaFoldDB" id="A0A6J2YQI0"/>
<proteinExistence type="predicted"/>
<evidence type="ECO:0000256" key="2">
    <source>
        <dbReference type="SAM" id="MobiDB-lite"/>
    </source>
</evidence>